<dbReference type="GO" id="GO:0097163">
    <property type="term" value="F:sulfur carrier activity"/>
    <property type="evidence" value="ECO:0007669"/>
    <property type="project" value="TreeGrafter"/>
</dbReference>
<dbReference type="Gene3D" id="3.40.1260.10">
    <property type="entry name" value="DsrEFH-like"/>
    <property type="match status" value="1"/>
</dbReference>
<accession>A0A094LAM9</accession>
<dbReference type="Proteomes" id="UP000054363">
    <property type="component" value="Unassembled WGS sequence"/>
</dbReference>
<proteinExistence type="predicted"/>
<dbReference type="PANTHER" id="PTHR34874">
    <property type="entry name" value="PROTEIN YCHN"/>
    <property type="match status" value="1"/>
</dbReference>
<keyword evidence="2" id="KW-1185">Reference proteome</keyword>
<dbReference type="RefSeq" id="WP_034774421.1">
    <property type="nucleotide sequence ID" value="NZ_JPER01000001.1"/>
</dbReference>
<organism evidence="1 2">
    <name type="scientific">Pseudidiomarina salinarum</name>
    <dbReference type="NCBI Taxonomy" id="435908"/>
    <lineage>
        <taxon>Bacteria</taxon>
        <taxon>Pseudomonadati</taxon>
        <taxon>Pseudomonadota</taxon>
        <taxon>Gammaproteobacteria</taxon>
        <taxon>Alteromonadales</taxon>
        <taxon>Idiomarinaceae</taxon>
        <taxon>Pseudidiomarina</taxon>
    </lineage>
</organism>
<dbReference type="GO" id="GO:0002143">
    <property type="term" value="P:tRNA wobble position uridine thiolation"/>
    <property type="evidence" value="ECO:0007669"/>
    <property type="project" value="TreeGrafter"/>
</dbReference>
<gene>
    <name evidence="1" type="ORF">IDSA_04200</name>
</gene>
<dbReference type="EMBL" id="JPER01000001">
    <property type="protein sequence ID" value="KFZ31888.1"/>
    <property type="molecule type" value="Genomic_DNA"/>
</dbReference>
<protein>
    <submittedName>
        <fullName evidence="1">Uncharacterized protein</fullName>
    </submittedName>
</protein>
<evidence type="ECO:0000313" key="1">
    <source>
        <dbReference type="EMBL" id="KFZ31888.1"/>
    </source>
</evidence>
<evidence type="ECO:0000313" key="2">
    <source>
        <dbReference type="Proteomes" id="UP000054363"/>
    </source>
</evidence>
<comment type="caution">
    <text evidence="1">The sequence shown here is derived from an EMBL/GenBank/DDBJ whole genome shotgun (WGS) entry which is preliminary data.</text>
</comment>
<sequence length="118" mass="12911">MARLVLALHSFDDSASSPSYRSLLAYHYAQAAVASGHQIDMVFFYQSGVRFGGADEKHPLTDKWLELSAHHNIPLVLCATVAETEYSIGEETLRPGFHNGGLTEFAQATALADQVVQF</sequence>
<reference evidence="1 2" key="1">
    <citation type="submission" date="2014-06" db="EMBL/GenBank/DDBJ databases">
        <title>The draft genome sequence of Idiomarina salinarum ISL-52.</title>
        <authorList>
            <person name="Du J."/>
            <person name="Shao Z."/>
        </authorList>
    </citation>
    <scope>NUCLEOTIDE SEQUENCE [LARGE SCALE GENOMIC DNA]</scope>
    <source>
        <strain evidence="1 2">ISL-52</strain>
    </source>
</reference>
<dbReference type="SUPFAM" id="SSF75169">
    <property type="entry name" value="DsrEFH-like"/>
    <property type="match status" value="1"/>
</dbReference>
<dbReference type="AlphaFoldDB" id="A0A094LAM9"/>
<dbReference type="PANTHER" id="PTHR34874:SF3">
    <property type="entry name" value="SULFURTRANSFERASE TUSD"/>
    <property type="match status" value="1"/>
</dbReference>
<dbReference type="Pfam" id="PF02635">
    <property type="entry name" value="DsrE"/>
    <property type="match status" value="1"/>
</dbReference>
<dbReference type="OrthoDB" id="9787483at2"/>
<dbReference type="InterPro" id="IPR003787">
    <property type="entry name" value="Sulphur_relay_DsrE/F-like"/>
</dbReference>
<dbReference type="InterPro" id="IPR027396">
    <property type="entry name" value="DsrEFH-like"/>
</dbReference>
<name>A0A094LAM9_9GAMM</name>
<dbReference type="STRING" id="435908.IDSA_04200"/>
<dbReference type="GO" id="GO:1990228">
    <property type="term" value="C:sulfurtransferase complex"/>
    <property type="evidence" value="ECO:0007669"/>
    <property type="project" value="TreeGrafter"/>
</dbReference>
<dbReference type="eggNOG" id="COG1553">
    <property type="taxonomic scope" value="Bacteria"/>
</dbReference>